<evidence type="ECO:0000313" key="1">
    <source>
        <dbReference type="EMBL" id="KAF9455548.1"/>
    </source>
</evidence>
<name>A0A9P5XRG2_9AGAR</name>
<reference evidence="1" key="1">
    <citation type="submission" date="2020-11" db="EMBL/GenBank/DDBJ databases">
        <authorList>
            <consortium name="DOE Joint Genome Institute"/>
            <person name="Ahrendt S."/>
            <person name="Riley R."/>
            <person name="Andreopoulos W."/>
            <person name="Labutti K."/>
            <person name="Pangilinan J."/>
            <person name="Ruiz-Duenas F.J."/>
            <person name="Barrasa J.M."/>
            <person name="Sanchez-Garcia M."/>
            <person name="Camarero S."/>
            <person name="Miyauchi S."/>
            <person name="Serrano A."/>
            <person name="Linde D."/>
            <person name="Babiker R."/>
            <person name="Drula E."/>
            <person name="Ayuso-Fernandez I."/>
            <person name="Pacheco R."/>
            <person name="Padilla G."/>
            <person name="Ferreira P."/>
            <person name="Barriuso J."/>
            <person name="Kellner H."/>
            <person name="Castanera R."/>
            <person name="Alfaro M."/>
            <person name="Ramirez L."/>
            <person name="Pisabarro A.G."/>
            <person name="Kuo A."/>
            <person name="Tritt A."/>
            <person name="Lipzen A."/>
            <person name="He G."/>
            <person name="Yan M."/>
            <person name="Ng V."/>
            <person name="Cullen D."/>
            <person name="Martin F."/>
            <person name="Rosso M.-N."/>
            <person name="Henrissat B."/>
            <person name="Hibbett D."/>
            <person name="Martinez A.T."/>
            <person name="Grigoriev I.V."/>
        </authorList>
    </citation>
    <scope>NUCLEOTIDE SEQUENCE</scope>
    <source>
        <strain evidence="1">CBS 247.69</strain>
    </source>
</reference>
<proteinExistence type="predicted"/>
<evidence type="ECO:0000313" key="2">
    <source>
        <dbReference type="Proteomes" id="UP000807353"/>
    </source>
</evidence>
<dbReference type="Proteomes" id="UP000807353">
    <property type="component" value="Unassembled WGS sequence"/>
</dbReference>
<protein>
    <submittedName>
        <fullName evidence="1">Uncharacterized protein</fullName>
    </submittedName>
</protein>
<keyword evidence="2" id="KW-1185">Reference proteome</keyword>
<accession>A0A9P5XRG2</accession>
<dbReference type="OrthoDB" id="3261690at2759"/>
<comment type="caution">
    <text evidence="1">The sequence shown here is derived from an EMBL/GenBank/DDBJ whole genome shotgun (WGS) entry which is preliminary data.</text>
</comment>
<sequence length="266" mass="29587">MFRARGQNGQLSFCTKIVAQWLVPELGDAIRLSLAENGCSWGTGLVFLHQIRGVKHSSSHTPNFRSAEAALELFLQDNKLTIKDPGEEEGDDEEDRWWIDVGLEAISNFGHCLAWRTDAHPHIIERVLSITSDAAARITKPGSSLYARDLVSHLTAVSGCRITPGNAHGLYHASYVQLYNTDKALIYRPDGTAHGKYIKATEILAGKGPKFVENLVQLYNNAIETCSSHARIEVRVPLEHGHQVLLNLDDRLVCESLVSIDPKVWW</sequence>
<organism evidence="1 2">
    <name type="scientific">Collybia nuda</name>
    <dbReference type="NCBI Taxonomy" id="64659"/>
    <lineage>
        <taxon>Eukaryota</taxon>
        <taxon>Fungi</taxon>
        <taxon>Dikarya</taxon>
        <taxon>Basidiomycota</taxon>
        <taxon>Agaricomycotina</taxon>
        <taxon>Agaricomycetes</taxon>
        <taxon>Agaricomycetidae</taxon>
        <taxon>Agaricales</taxon>
        <taxon>Tricholomatineae</taxon>
        <taxon>Clitocybaceae</taxon>
        <taxon>Collybia</taxon>
    </lineage>
</organism>
<gene>
    <name evidence="1" type="ORF">BDZ94DRAFT_1277936</name>
</gene>
<dbReference type="EMBL" id="MU150621">
    <property type="protein sequence ID" value="KAF9455548.1"/>
    <property type="molecule type" value="Genomic_DNA"/>
</dbReference>
<dbReference type="AlphaFoldDB" id="A0A9P5XRG2"/>